<comment type="caution">
    <text evidence="1">The sequence shown here is derived from an EMBL/GenBank/DDBJ whole genome shotgun (WGS) entry which is preliminary data.</text>
</comment>
<accession>A0ABS6FM46</accession>
<evidence type="ECO:0000313" key="2">
    <source>
        <dbReference type="Proteomes" id="UP000743001"/>
    </source>
</evidence>
<evidence type="ECO:0000313" key="1">
    <source>
        <dbReference type="EMBL" id="MBU5670245.1"/>
    </source>
</evidence>
<keyword evidence="2" id="KW-1185">Reference proteome</keyword>
<protein>
    <submittedName>
        <fullName evidence="1">Uncharacterized protein</fullName>
    </submittedName>
</protein>
<name>A0ABS6FM46_9BACL</name>
<dbReference type="EMBL" id="JAHLQJ010000001">
    <property type="protein sequence ID" value="MBU5670245.1"/>
    <property type="molecule type" value="Genomic_DNA"/>
</dbReference>
<organism evidence="1 2">
    <name type="scientific">Paenibacillus brevis</name>
    <dbReference type="NCBI Taxonomy" id="2841508"/>
    <lineage>
        <taxon>Bacteria</taxon>
        <taxon>Bacillati</taxon>
        <taxon>Bacillota</taxon>
        <taxon>Bacilli</taxon>
        <taxon>Bacillales</taxon>
        <taxon>Paenibacillaceae</taxon>
        <taxon>Paenibacillus</taxon>
    </lineage>
</organism>
<sequence length="59" mass="6424">MEGYTACTSENSSIIFCGNQEEILRIENNGDIFVRGALVENDAQVVSGLRNFLSEQGAL</sequence>
<dbReference type="Proteomes" id="UP000743001">
    <property type="component" value="Unassembled WGS sequence"/>
</dbReference>
<proteinExistence type="predicted"/>
<reference evidence="1 2" key="1">
    <citation type="submission" date="2021-06" db="EMBL/GenBank/DDBJ databases">
        <authorList>
            <person name="Sun Q."/>
            <person name="Li D."/>
        </authorList>
    </citation>
    <scope>NUCLEOTIDE SEQUENCE [LARGE SCALE GENOMIC DNA]</scope>
    <source>
        <strain evidence="1 2">MSJ-6</strain>
    </source>
</reference>
<gene>
    <name evidence="1" type="ORF">KQJ23_00235</name>
</gene>